<dbReference type="Pfam" id="PF15586">
    <property type="entry name" value="Imm8"/>
    <property type="match status" value="1"/>
</dbReference>
<gene>
    <name evidence="1" type="ORF">GCM10009750_35110</name>
</gene>
<comment type="caution">
    <text evidence="1">The sequence shown here is derived from an EMBL/GenBank/DDBJ whole genome shotgun (WGS) entry which is preliminary data.</text>
</comment>
<accession>A0ABN2N067</accession>
<dbReference type="Proteomes" id="UP001501746">
    <property type="component" value="Unassembled WGS sequence"/>
</dbReference>
<keyword evidence="2" id="KW-1185">Reference proteome</keyword>
<dbReference type="InterPro" id="IPR028964">
    <property type="entry name" value="Imm8"/>
</dbReference>
<proteinExistence type="predicted"/>
<evidence type="ECO:0000313" key="2">
    <source>
        <dbReference type="Proteomes" id="UP001501746"/>
    </source>
</evidence>
<sequence>MRATLRSLAFEPDPASLSAEPTEFYLHARLIVGPSDGPGEESFEVTVCTPQWLARACSAAGGIYDGRHHLIVNLDEFDKRALQDWLALRVEPLEGGTWTEIAERLGRLGHWEFEDYRP</sequence>
<dbReference type="EMBL" id="BAAANK010000012">
    <property type="protein sequence ID" value="GAA1845788.1"/>
    <property type="molecule type" value="Genomic_DNA"/>
</dbReference>
<dbReference type="RefSeq" id="WP_170297080.1">
    <property type="nucleotide sequence ID" value="NZ_BAAANK010000012.1"/>
</dbReference>
<evidence type="ECO:0000313" key="1">
    <source>
        <dbReference type="EMBL" id="GAA1845788.1"/>
    </source>
</evidence>
<name>A0ABN2N067_9MICO</name>
<protein>
    <submittedName>
        <fullName evidence="1">Immunity 8 family protein</fullName>
    </submittedName>
</protein>
<organism evidence="1 2">
    <name type="scientific">Agromyces salentinus</name>
    <dbReference type="NCBI Taxonomy" id="269421"/>
    <lineage>
        <taxon>Bacteria</taxon>
        <taxon>Bacillati</taxon>
        <taxon>Actinomycetota</taxon>
        <taxon>Actinomycetes</taxon>
        <taxon>Micrococcales</taxon>
        <taxon>Microbacteriaceae</taxon>
        <taxon>Agromyces</taxon>
    </lineage>
</organism>
<reference evidence="1 2" key="1">
    <citation type="journal article" date="2019" name="Int. J. Syst. Evol. Microbiol.">
        <title>The Global Catalogue of Microorganisms (GCM) 10K type strain sequencing project: providing services to taxonomists for standard genome sequencing and annotation.</title>
        <authorList>
            <consortium name="The Broad Institute Genomics Platform"/>
            <consortium name="The Broad Institute Genome Sequencing Center for Infectious Disease"/>
            <person name="Wu L."/>
            <person name="Ma J."/>
        </authorList>
    </citation>
    <scope>NUCLEOTIDE SEQUENCE [LARGE SCALE GENOMIC DNA]</scope>
    <source>
        <strain evidence="1 2">JCM 14323</strain>
    </source>
</reference>